<organism evidence="2 3">
    <name type="scientific">Candidatus Ryanbacteria bacterium RIFCSPHIGHO2_01_FULL_45_22</name>
    <dbReference type="NCBI Taxonomy" id="1802114"/>
    <lineage>
        <taxon>Bacteria</taxon>
        <taxon>Candidatus Ryaniibacteriota</taxon>
    </lineage>
</organism>
<dbReference type="AlphaFoldDB" id="A0A1G2G0K2"/>
<dbReference type="Pfam" id="PF10026">
    <property type="entry name" value="DUF2268"/>
    <property type="match status" value="1"/>
</dbReference>
<dbReference type="EMBL" id="MHNK01000010">
    <property type="protein sequence ID" value="OGZ43839.1"/>
    <property type="molecule type" value="Genomic_DNA"/>
</dbReference>
<dbReference type="InterPro" id="IPR018728">
    <property type="entry name" value="DUF2268"/>
</dbReference>
<sequence>MSINVHILSSSKGLNPFVEELCSVTKSIGMLIKKLVPLEDIDVVFYNNPGATFKETGIGGYTPCANVVFISLDPRNSKFQDGIKKELPYILAHEINHAIRFRTPIHKETLFEAIISEGLADHFAIEVTGRKNPLSWSIALTQKQKNIFLERASKEWNMSTYDHNAWFYGSVVRRIPRWTAYTLGYDFVAAYLQKYPKTLASQLISSKSSLYLKNFNLSNSFSHTKTKEL</sequence>
<reference evidence="2 3" key="1">
    <citation type="journal article" date="2016" name="Nat. Commun.">
        <title>Thousands of microbial genomes shed light on interconnected biogeochemical processes in an aquifer system.</title>
        <authorList>
            <person name="Anantharaman K."/>
            <person name="Brown C.T."/>
            <person name="Hug L.A."/>
            <person name="Sharon I."/>
            <person name="Castelle C.J."/>
            <person name="Probst A.J."/>
            <person name="Thomas B.C."/>
            <person name="Singh A."/>
            <person name="Wilkins M.J."/>
            <person name="Karaoz U."/>
            <person name="Brodie E.L."/>
            <person name="Williams K.H."/>
            <person name="Hubbard S.S."/>
            <person name="Banfield J.F."/>
        </authorList>
    </citation>
    <scope>NUCLEOTIDE SEQUENCE [LARGE SCALE GENOMIC DNA]</scope>
</reference>
<gene>
    <name evidence="2" type="ORF">A2719_02635</name>
</gene>
<proteinExistence type="predicted"/>
<comment type="caution">
    <text evidence="2">The sequence shown here is derived from an EMBL/GenBank/DDBJ whole genome shotgun (WGS) entry which is preliminary data.</text>
</comment>
<evidence type="ECO:0000313" key="3">
    <source>
        <dbReference type="Proteomes" id="UP000177480"/>
    </source>
</evidence>
<evidence type="ECO:0000313" key="2">
    <source>
        <dbReference type="EMBL" id="OGZ43839.1"/>
    </source>
</evidence>
<dbReference type="Proteomes" id="UP000177480">
    <property type="component" value="Unassembled WGS sequence"/>
</dbReference>
<accession>A0A1G2G0K2</accession>
<evidence type="ECO:0000259" key="1">
    <source>
        <dbReference type="Pfam" id="PF10026"/>
    </source>
</evidence>
<protein>
    <recommendedName>
        <fullName evidence="1">DUF2268 domain-containing protein</fullName>
    </recommendedName>
</protein>
<name>A0A1G2G0K2_9BACT</name>
<feature type="domain" description="DUF2268" evidence="1">
    <location>
        <begin position="34"/>
        <end position="205"/>
    </location>
</feature>